<dbReference type="PANTHER" id="PTHR42747:SF3">
    <property type="entry name" value="NITRONATE MONOOXYGENASE-RELATED"/>
    <property type="match status" value="1"/>
</dbReference>
<keyword evidence="1" id="KW-0503">Monooxygenase</keyword>
<dbReference type="Gene3D" id="3.20.20.70">
    <property type="entry name" value="Aldolase class I"/>
    <property type="match status" value="2"/>
</dbReference>
<dbReference type="RefSeq" id="WP_243366095.1">
    <property type="nucleotide sequence ID" value="NZ_CP094348.1"/>
</dbReference>
<gene>
    <name evidence="1" type="ORF">MRZ06_01700</name>
</gene>
<accession>A0ABY3ZVA1</accession>
<protein>
    <submittedName>
        <fullName evidence="1">Nitronate monooxygenase</fullName>
    </submittedName>
</protein>
<reference evidence="1" key="1">
    <citation type="submission" date="2022-03" db="EMBL/GenBank/DDBJ databases">
        <authorList>
            <person name="Vrbovska V."/>
            <person name="Kovarovic V."/>
            <person name="Botka T."/>
            <person name="Pantucek R."/>
        </authorList>
    </citation>
    <scope>NUCLEOTIDE SEQUENCE</scope>
    <source>
        <strain evidence="1">CCM 2609</strain>
    </source>
</reference>
<name>A0ABY3ZVA1_9STAP</name>
<keyword evidence="2" id="KW-1185">Reference proteome</keyword>
<dbReference type="PANTHER" id="PTHR42747">
    <property type="entry name" value="NITRONATE MONOOXYGENASE-RELATED"/>
    <property type="match status" value="1"/>
</dbReference>
<dbReference type="Proteomes" id="UP000830343">
    <property type="component" value="Chromosome"/>
</dbReference>
<keyword evidence="1" id="KW-0560">Oxidoreductase</keyword>
<dbReference type="EMBL" id="CP094348">
    <property type="protein sequence ID" value="UOB20826.1"/>
    <property type="molecule type" value="Genomic_DNA"/>
</dbReference>
<organism evidence="1 2">
    <name type="scientific">Macrococcus armenti</name>
    <dbReference type="NCBI Taxonomy" id="2875764"/>
    <lineage>
        <taxon>Bacteria</taxon>
        <taxon>Bacillati</taxon>
        <taxon>Bacillota</taxon>
        <taxon>Bacilli</taxon>
        <taxon>Bacillales</taxon>
        <taxon>Staphylococcaceae</taxon>
        <taxon>Macrococcus</taxon>
    </lineage>
</organism>
<proteinExistence type="predicted"/>
<dbReference type="SUPFAM" id="SSF51412">
    <property type="entry name" value="Inosine monophosphate dehydrogenase (IMPDH)"/>
    <property type="match status" value="2"/>
</dbReference>
<dbReference type="InterPro" id="IPR013785">
    <property type="entry name" value="Aldolase_TIM"/>
</dbReference>
<evidence type="ECO:0000313" key="2">
    <source>
        <dbReference type="Proteomes" id="UP000830343"/>
    </source>
</evidence>
<reference evidence="1" key="2">
    <citation type="submission" date="2022-04" db="EMBL/GenBank/DDBJ databases">
        <title>Antimicrobial genetic elements in methicillin-resistant Macrococcus armenti.</title>
        <authorList>
            <person name="Keller J.E."/>
            <person name="Schwendener S."/>
            <person name="Pantucek R."/>
            <person name="Perreten V."/>
        </authorList>
    </citation>
    <scope>NUCLEOTIDE SEQUENCE</scope>
    <source>
        <strain evidence="1">CCM 2609</strain>
    </source>
</reference>
<dbReference type="Pfam" id="PF03060">
    <property type="entry name" value="NMO"/>
    <property type="match status" value="1"/>
</dbReference>
<evidence type="ECO:0000313" key="1">
    <source>
        <dbReference type="EMBL" id="UOB20826.1"/>
    </source>
</evidence>
<dbReference type="GO" id="GO:0004497">
    <property type="term" value="F:monooxygenase activity"/>
    <property type="evidence" value="ECO:0007669"/>
    <property type="project" value="UniProtKB-KW"/>
</dbReference>
<sequence>MKQSMTLTSLLNITHSIIQAGMAGATIPELVATISNDGGLGTIGAGYMSLAQLNDEIDKAPAVHKEAITTSTETDTTLTKAISGKEARGIKNQLIVNLEQYYEDILPYPYQNDLTSPFRKLAAQNNNVVDLHLWCGQTPRLAKVNYAKDIFRSLI</sequence>